<evidence type="ECO:0000313" key="4">
    <source>
        <dbReference type="Proteomes" id="UP000248840"/>
    </source>
</evidence>
<evidence type="ECO:0000313" key="3">
    <source>
        <dbReference type="EMBL" id="RAR72552.1"/>
    </source>
</evidence>
<keyword evidence="1" id="KW-0472">Membrane</keyword>
<dbReference type="InterPro" id="IPR026870">
    <property type="entry name" value="Zinc_ribbon_dom"/>
</dbReference>
<accession>A0A328YKF3</accession>
<organism evidence="3 4">
    <name type="scientific">Flavobacterium aciduliphilum</name>
    <dbReference type="NCBI Taxonomy" id="1101402"/>
    <lineage>
        <taxon>Bacteria</taxon>
        <taxon>Pseudomonadati</taxon>
        <taxon>Bacteroidota</taxon>
        <taxon>Flavobacteriia</taxon>
        <taxon>Flavobacteriales</taxon>
        <taxon>Flavobacteriaceae</taxon>
        <taxon>Flavobacterium</taxon>
    </lineage>
</organism>
<keyword evidence="1" id="KW-1133">Transmembrane helix</keyword>
<evidence type="ECO:0000259" key="2">
    <source>
        <dbReference type="Pfam" id="PF13240"/>
    </source>
</evidence>
<proteinExistence type="predicted"/>
<comment type="caution">
    <text evidence="3">The sequence shown here is derived from an EMBL/GenBank/DDBJ whole genome shotgun (WGS) entry which is preliminary data.</text>
</comment>
<dbReference type="OrthoDB" id="1271222at2"/>
<dbReference type="EMBL" id="QLSZ01000005">
    <property type="protein sequence ID" value="RAR72552.1"/>
    <property type="molecule type" value="Genomic_DNA"/>
</dbReference>
<feature type="transmembrane region" description="Helical" evidence="1">
    <location>
        <begin position="52"/>
        <end position="81"/>
    </location>
</feature>
<dbReference type="Pfam" id="PF13240">
    <property type="entry name" value="Zn_Ribbon_1"/>
    <property type="match status" value="1"/>
</dbReference>
<dbReference type="AlphaFoldDB" id="A0A328YKF3"/>
<protein>
    <recommendedName>
        <fullName evidence="2">Zinc-ribbon domain-containing protein</fullName>
    </recommendedName>
</protein>
<feature type="domain" description="Zinc-ribbon" evidence="2">
    <location>
        <begin position="5"/>
        <end position="27"/>
    </location>
</feature>
<keyword evidence="1" id="KW-0812">Transmembrane</keyword>
<feature type="transmembrane region" description="Helical" evidence="1">
    <location>
        <begin position="93"/>
        <end position="116"/>
    </location>
</feature>
<name>A0A328YKF3_9FLAO</name>
<dbReference type="Proteomes" id="UP000248840">
    <property type="component" value="Unassembled WGS sequence"/>
</dbReference>
<evidence type="ECO:0000256" key="1">
    <source>
        <dbReference type="SAM" id="Phobius"/>
    </source>
</evidence>
<reference evidence="3 4" key="1">
    <citation type="submission" date="2018-06" db="EMBL/GenBank/DDBJ databases">
        <title>Genomic Encyclopedia of Archaeal and Bacterial Type Strains, Phase II (KMG-II): from individual species to whole genera.</title>
        <authorList>
            <person name="Goeker M."/>
        </authorList>
    </citation>
    <scope>NUCLEOTIDE SEQUENCE [LARGE SCALE GENOMIC DNA]</scope>
    <source>
        <strain evidence="3 4">DSM 25663</strain>
    </source>
</reference>
<keyword evidence="4" id="KW-1185">Reference proteome</keyword>
<gene>
    <name evidence="3" type="ORF">CLV55_105122</name>
</gene>
<sequence>MGLIFCSECGEKVSEFADKCIKCGFPLYKQIFKPSIEYKKSSNTQSDNGMIIAGYIVSFFSLFVFPIVFLIAGVTIGILNISKGEKGHGTAQIVISILFGTIGMFLSFLSLIFNLFSAL</sequence>
<dbReference type="RefSeq" id="WP_112113033.1">
    <property type="nucleotide sequence ID" value="NZ_QLSZ01000005.1"/>
</dbReference>